<evidence type="ECO:0000256" key="1">
    <source>
        <dbReference type="ARBA" id="ARBA00005912"/>
    </source>
</evidence>
<reference evidence="6" key="1">
    <citation type="submission" date="2017-09" db="EMBL/GenBank/DDBJ databases">
        <title>Depth-based differentiation of microbial function through sediment-hosted aquifers and enrichment of novel symbionts in the deep terrestrial subsurface.</title>
        <authorList>
            <person name="Probst A.J."/>
            <person name="Ladd B."/>
            <person name="Jarett J.K."/>
            <person name="Geller-Mcgrath D.E."/>
            <person name="Sieber C.M.K."/>
            <person name="Emerson J.B."/>
            <person name="Anantharaman K."/>
            <person name="Thomas B.C."/>
            <person name="Malmstrom R."/>
            <person name="Stieglmeier M."/>
            <person name="Klingl A."/>
            <person name="Woyke T."/>
            <person name="Ryan C.M."/>
            <person name="Banfield J.F."/>
        </authorList>
    </citation>
    <scope>NUCLEOTIDE SEQUENCE [LARGE SCALE GENOMIC DNA]</scope>
</reference>
<dbReference type="PANTHER" id="PTHR20982:SF3">
    <property type="entry name" value="MITOCHONDRIAL RIBOSOME RECYCLING FACTOR PSEUDO 1"/>
    <property type="match status" value="1"/>
</dbReference>
<dbReference type="SUPFAM" id="SSF55194">
    <property type="entry name" value="Ribosome recycling factor, RRF"/>
    <property type="match status" value="1"/>
</dbReference>
<proteinExistence type="inferred from homology"/>
<evidence type="ECO:0000313" key="6">
    <source>
        <dbReference type="Proteomes" id="UP000228777"/>
    </source>
</evidence>
<evidence type="ECO:0000259" key="4">
    <source>
        <dbReference type="Pfam" id="PF01765"/>
    </source>
</evidence>
<dbReference type="InterPro" id="IPR023584">
    <property type="entry name" value="Ribosome_recyc_fac_dom"/>
</dbReference>
<dbReference type="GO" id="GO:0006412">
    <property type="term" value="P:translation"/>
    <property type="evidence" value="ECO:0007669"/>
    <property type="project" value="UniProtKB-KW"/>
</dbReference>
<keyword evidence="3" id="KW-0175">Coiled coil</keyword>
<dbReference type="Pfam" id="PF01765">
    <property type="entry name" value="RRF"/>
    <property type="match status" value="1"/>
</dbReference>
<feature type="domain" description="Ribosome recycling factor" evidence="4">
    <location>
        <begin position="21"/>
        <end position="182"/>
    </location>
</feature>
<protein>
    <submittedName>
        <fullName evidence="5">Ribosome recycling factor</fullName>
    </submittedName>
</protein>
<evidence type="ECO:0000256" key="2">
    <source>
        <dbReference type="ARBA" id="ARBA00022917"/>
    </source>
</evidence>
<organism evidence="5 6">
    <name type="scientific">bacterium (Candidatus Gribaldobacteria) CG07_land_8_20_14_0_80_33_18</name>
    <dbReference type="NCBI Taxonomy" id="2014272"/>
    <lineage>
        <taxon>Bacteria</taxon>
        <taxon>Candidatus Gribaldobacteria</taxon>
    </lineage>
</organism>
<dbReference type="Gene3D" id="1.10.132.20">
    <property type="entry name" value="Ribosome-recycling factor"/>
    <property type="match status" value="1"/>
</dbReference>
<dbReference type="GO" id="GO:0043023">
    <property type="term" value="F:ribosomal large subunit binding"/>
    <property type="evidence" value="ECO:0007669"/>
    <property type="project" value="TreeGrafter"/>
</dbReference>
<dbReference type="InterPro" id="IPR002661">
    <property type="entry name" value="Ribosome_recyc_fac"/>
</dbReference>
<dbReference type="Gene3D" id="3.30.1360.40">
    <property type="match status" value="1"/>
</dbReference>
<name>A0A2M6Z294_9BACT</name>
<dbReference type="EMBL" id="PEWP01000050">
    <property type="protein sequence ID" value="PIU46465.1"/>
    <property type="molecule type" value="Genomic_DNA"/>
</dbReference>
<evidence type="ECO:0000313" key="5">
    <source>
        <dbReference type="EMBL" id="PIU46465.1"/>
    </source>
</evidence>
<gene>
    <name evidence="5" type="ORF">COS93_02475</name>
</gene>
<comment type="caution">
    <text evidence="5">The sequence shown here is derived from an EMBL/GenBank/DDBJ whole genome shotgun (WGS) entry which is preliminary data.</text>
</comment>
<feature type="coiled-coil region" evidence="3">
    <location>
        <begin position="157"/>
        <end position="184"/>
    </location>
</feature>
<dbReference type="Proteomes" id="UP000228777">
    <property type="component" value="Unassembled WGS sequence"/>
</dbReference>
<evidence type="ECO:0000256" key="3">
    <source>
        <dbReference type="SAM" id="Coils"/>
    </source>
</evidence>
<accession>A0A2M6Z294</accession>
<dbReference type="InterPro" id="IPR036191">
    <property type="entry name" value="RRF_sf"/>
</dbReference>
<comment type="similarity">
    <text evidence="1">Belongs to the RRF family.</text>
</comment>
<sequence>MYKEIIEKIKPELEKALRFFEGELAKIRTSRISIFLVEDIKVNYLEEEYSLKELASISLESGRSVIIHPWDKSYIPSILKAIEQEKFSLTPVAEKDTIRLSTPPLSSEYREELFRILKEKKEDVRKTIRYFRDKAWDQIQEGVKTKEIREDDKFRGKEELQKLVDQYNKKIEEMAERKEKEIKE</sequence>
<keyword evidence="2" id="KW-0648">Protein biosynthesis</keyword>
<dbReference type="PANTHER" id="PTHR20982">
    <property type="entry name" value="RIBOSOME RECYCLING FACTOR"/>
    <property type="match status" value="1"/>
</dbReference>
<dbReference type="AlphaFoldDB" id="A0A2M6Z294"/>